<dbReference type="PANTHER" id="PTHR39385:SF4">
    <property type="entry name" value="CUB DOMAIN-CONTAINING PROTEIN"/>
    <property type="match status" value="1"/>
</dbReference>
<dbReference type="InterPro" id="IPR035914">
    <property type="entry name" value="Sperma_CUB_dom_sf"/>
</dbReference>
<dbReference type="PANTHER" id="PTHR39385">
    <property type="entry name" value="PROTEIN CBG20422"/>
    <property type="match status" value="1"/>
</dbReference>
<accession>A0A183EW16</accession>
<dbReference type="Gene3D" id="2.60.120.290">
    <property type="entry name" value="Spermadhesin, CUB domain"/>
    <property type="match status" value="1"/>
</dbReference>
<keyword evidence="1" id="KW-1015">Disulfide bond</keyword>
<organism evidence="4">
    <name type="scientific">Gongylonema pulchrum</name>
    <dbReference type="NCBI Taxonomy" id="637853"/>
    <lineage>
        <taxon>Eukaryota</taxon>
        <taxon>Metazoa</taxon>
        <taxon>Ecdysozoa</taxon>
        <taxon>Nematoda</taxon>
        <taxon>Chromadorea</taxon>
        <taxon>Rhabditida</taxon>
        <taxon>Spirurina</taxon>
        <taxon>Spiruromorpha</taxon>
        <taxon>Spiruroidea</taxon>
        <taxon>Gongylonematidae</taxon>
        <taxon>Gongylonema</taxon>
    </lineage>
</organism>
<dbReference type="SMART" id="SM00042">
    <property type="entry name" value="CUB"/>
    <property type="match status" value="1"/>
</dbReference>
<evidence type="ECO:0000259" key="3">
    <source>
        <dbReference type="PROSITE" id="PS01180"/>
    </source>
</evidence>
<feature type="domain" description="CUB" evidence="3">
    <location>
        <begin position="1"/>
        <end position="61"/>
    </location>
</feature>
<sequence length="148" mass="16750">LELQAEEGVWKQLTSPDYPNNYCNSMQCQYLITAPPGYHVAVNITELFLEPNEDVLAIFDGSNITDQRIRLFVFVFFFLGIISRRVQKKEMLPIAVNYGIQSIWVLSCFCCYCWLQEPVLDLLTTGSCCALQIVLLAGIAHPLLDSPI</sequence>
<comment type="caution">
    <text evidence="2">Lacks conserved residue(s) required for the propagation of feature annotation.</text>
</comment>
<name>A0A183EW16_9BILA</name>
<dbReference type="WBParaSite" id="GPUH_0002518701-mRNA-1">
    <property type="protein sequence ID" value="GPUH_0002518701-mRNA-1"/>
    <property type="gene ID" value="GPUH_0002518701"/>
</dbReference>
<dbReference type="CDD" id="cd00041">
    <property type="entry name" value="CUB"/>
    <property type="match status" value="1"/>
</dbReference>
<dbReference type="AlphaFoldDB" id="A0A183EW16"/>
<evidence type="ECO:0000256" key="2">
    <source>
        <dbReference type="PROSITE-ProRule" id="PRU00059"/>
    </source>
</evidence>
<dbReference type="SUPFAM" id="SSF49854">
    <property type="entry name" value="Spermadhesin, CUB domain"/>
    <property type="match status" value="1"/>
</dbReference>
<dbReference type="InterPro" id="IPR000859">
    <property type="entry name" value="CUB_dom"/>
</dbReference>
<evidence type="ECO:0000313" key="4">
    <source>
        <dbReference type="WBParaSite" id="GPUH_0002518701-mRNA-1"/>
    </source>
</evidence>
<dbReference type="Pfam" id="PF00431">
    <property type="entry name" value="CUB"/>
    <property type="match status" value="1"/>
</dbReference>
<evidence type="ECO:0000256" key="1">
    <source>
        <dbReference type="ARBA" id="ARBA00023157"/>
    </source>
</evidence>
<dbReference type="PROSITE" id="PS01180">
    <property type="entry name" value="CUB"/>
    <property type="match status" value="1"/>
</dbReference>
<protein>
    <submittedName>
        <fullName evidence="4">CUB domain-containing protein</fullName>
    </submittedName>
</protein>
<reference evidence="4" key="1">
    <citation type="submission" date="2016-06" db="UniProtKB">
        <authorList>
            <consortium name="WormBaseParasite"/>
        </authorList>
    </citation>
    <scope>IDENTIFICATION</scope>
</reference>
<proteinExistence type="predicted"/>